<dbReference type="InterPro" id="IPR005119">
    <property type="entry name" value="LysR_subst-bd"/>
</dbReference>
<evidence type="ECO:0000256" key="1">
    <source>
        <dbReference type="ARBA" id="ARBA00009437"/>
    </source>
</evidence>
<evidence type="ECO:0000313" key="7">
    <source>
        <dbReference type="Proteomes" id="UP000028602"/>
    </source>
</evidence>
<dbReference type="OrthoDB" id="9775392at2"/>
<evidence type="ECO:0000256" key="2">
    <source>
        <dbReference type="ARBA" id="ARBA00023015"/>
    </source>
</evidence>
<dbReference type="GO" id="GO:0005829">
    <property type="term" value="C:cytosol"/>
    <property type="evidence" value="ECO:0007669"/>
    <property type="project" value="TreeGrafter"/>
</dbReference>
<feature type="domain" description="HTH lysR-type" evidence="5">
    <location>
        <begin position="1"/>
        <end position="58"/>
    </location>
</feature>
<accession>A0A085JEG6</accession>
<keyword evidence="2" id="KW-0805">Transcription regulation</keyword>
<evidence type="ECO:0000313" key="6">
    <source>
        <dbReference type="EMBL" id="KFD18862.1"/>
    </source>
</evidence>
<dbReference type="PANTHER" id="PTHR30419">
    <property type="entry name" value="HTH-TYPE TRANSCRIPTIONAL REGULATOR YBHD"/>
    <property type="match status" value="1"/>
</dbReference>
<dbReference type="CDD" id="cd05466">
    <property type="entry name" value="PBP2_LTTR_substrate"/>
    <property type="match status" value="1"/>
</dbReference>
<gene>
    <name evidence="6" type="ORF">GTPT_2163</name>
</gene>
<dbReference type="EMBL" id="JMPR01000035">
    <property type="protein sequence ID" value="KFD18862.1"/>
    <property type="molecule type" value="Genomic_DNA"/>
</dbReference>
<proteinExistence type="inferred from homology"/>
<evidence type="ECO:0000259" key="5">
    <source>
        <dbReference type="PROSITE" id="PS50931"/>
    </source>
</evidence>
<dbReference type="Pfam" id="PF03466">
    <property type="entry name" value="LysR_substrate"/>
    <property type="match status" value="1"/>
</dbReference>
<comment type="caution">
    <text evidence="6">The sequence shown here is derived from an EMBL/GenBank/DDBJ whole genome shotgun (WGS) entry which is preliminary data.</text>
</comment>
<dbReference type="Gene3D" id="3.40.190.290">
    <property type="match status" value="1"/>
</dbReference>
<dbReference type="Proteomes" id="UP000028602">
    <property type="component" value="Unassembled WGS sequence"/>
</dbReference>
<dbReference type="SUPFAM" id="SSF46785">
    <property type="entry name" value="Winged helix' DNA-binding domain"/>
    <property type="match status" value="1"/>
</dbReference>
<sequence>MDLKQLVYLCNLEQEKHFGRAAEASFVSQPTLSMRLKNLEHELGVSLINRTNTFSGFTPEGERVLSWAREMVSVYQGLKLEVDAMKHGIQGTLRVGVVPQCSISLTGVLQAVSARYPEINYRIDVMSADQLLEAINGHTVDVAFGFFELITLRQLQFQAAFFADEGVVALYCRKTFPQPETTERLPLATVAALPLCLAEQTRYFRRYLDNCFRQAELPFRAIIESASVSQLLESAHRGMGVMLAPKGHILPAMLNGLAESPVDMPPMNRQGAMVIASPGKATPLVQHFFDAARDSLPVITHATAS</sequence>
<dbReference type="InterPro" id="IPR050950">
    <property type="entry name" value="HTH-type_LysR_regulators"/>
</dbReference>
<dbReference type="PRINTS" id="PR00039">
    <property type="entry name" value="HTHLYSR"/>
</dbReference>
<dbReference type="RefSeq" id="WP_025903095.1">
    <property type="nucleotide sequence ID" value="NZ_ATMJ01000024.1"/>
</dbReference>
<dbReference type="InterPro" id="IPR000847">
    <property type="entry name" value="LysR_HTH_N"/>
</dbReference>
<name>A0A085JEG6_9GAMM</name>
<dbReference type="InterPro" id="IPR036390">
    <property type="entry name" value="WH_DNA-bd_sf"/>
</dbReference>
<dbReference type="FunFam" id="1.10.10.10:FF:000001">
    <property type="entry name" value="LysR family transcriptional regulator"/>
    <property type="match status" value="1"/>
</dbReference>
<dbReference type="eggNOG" id="COG0583">
    <property type="taxonomic scope" value="Bacteria"/>
</dbReference>
<evidence type="ECO:0000256" key="3">
    <source>
        <dbReference type="ARBA" id="ARBA00023125"/>
    </source>
</evidence>
<keyword evidence="3" id="KW-0238">DNA-binding</keyword>
<dbReference type="GO" id="GO:0003677">
    <property type="term" value="F:DNA binding"/>
    <property type="evidence" value="ECO:0007669"/>
    <property type="project" value="UniProtKB-KW"/>
</dbReference>
<dbReference type="PANTHER" id="PTHR30419:SF31">
    <property type="entry name" value="BLR3139 PROTEIN"/>
    <property type="match status" value="1"/>
</dbReference>
<dbReference type="InterPro" id="IPR036388">
    <property type="entry name" value="WH-like_DNA-bd_sf"/>
</dbReference>
<keyword evidence="7" id="KW-1185">Reference proteome</keyword>
<dbReference type="PROSITE" id="PS50931">
    <property type="entry name" value="HTH_LYSR"/>
    <property type="match status" value="1"/>
</dbReference>
<dbReference type="SUPFAM" id="SSF53850">
    <property type="entry name" value="Periplasmic binding protein-like II"/>
    <property type="match status" value="1"/>
</dbReference>
<evidence type="ECO:0000256" key="4">
    <source>
        <dbReference type="ARBA" id="ARBA00023163"/>
    </source>
</evidence>
<protein>
    <submittedName>
        <fullName evidence="6">Transcriptional activator</fullName>
    </submittedName>
</protein>
<dbReference type="GO" id="GO:0003700">
    <property type="term" value="F:DNA-binding transcription factor activity"/>
    <property type="evidence" value="ECO:0007669"/>
    <property type="project" value="InterPro"/>
</dbReference>
<reference evidence="6 7" key="1">
    <citation type="submission" date="2014-05" db="EMBL/GenBank/DDBJ databases">
        <title>ATOL: Assembling a taxonomically balanced genome-scale reconstruction of the evolutionary history of the Enterobacteriaceae.</title>
        <authorList>
            <person name="Plunkett G.III."/>
            <person name="Neeno-Eckwall E.C."/>
            <person name="Glasner J.D."/>
            <person name="Perna N.T."/>
        </authorList>
    </citation>
    <scope>NUCLEOTIDE SEQUENCE [LARGE SCALE GENOMIC DNA]</scope>
    <source>
        <strain evidence="6 7">ATCC 33301</strain>
    </source>
</reference>
<comment type="similarity">
    <text evidence="1">Belongs to the LysR transcriptional regulatory family.</text>
</comment>
<dbReference type="Gene3D" id="1.10.10.10">
    <property type="entry name" value="Winged helix-like DNA-binding domain superfamily/Winged helix DNA-binding domain"/>
    <property type="match status" value="1"/>
</dbReference>
<dbReference type="AlphaFoldDB" id="A0A085JEG6"/>
<dbReference type="Pfam" id="PF00126">
    <property type="entry name" value="HTH_1"/>
    <property type="match status" value="1"/>
</dbReference>
<keyword evidence="4" id="KW-0804">Transcription</keyword>
<organism evidence="6 7">
    <name type="scientific">Tatumella ptyseos ATCC 33301</name>
    <dbReference type="NCBI Taxonomy" id="1005995"/>
    <lineage>
        <taxon>Bacteria</taxon>
        <taxon>Pseudomonadati</taxon>
        <taxon>Pseudomonadota</taxon>
        <taxon>Gammaproteobacteria</taxon>
        <taxon>Enterobacterales</taxon>
        <taxon>Erwiniaceae</taxon>
        <taxon>Tatumella</taxon>
    </lineage>
</organism>